<name>A0ABT2EMM0_9BACT</name>
<dbReference type="PANTHER" id="PTHR11048:SF5">
    <property type="entry name" value="DECAPRENYL-PHOSPHATE PHOSPHORIBOSYLTRANSFERASE"/>
    <property type="match status" value="1"/>
</dbReference>
<dbReference type="CDD" id="cd13963">
    <property type="entry name" value="PT_UbiA_2"/>
    <property type="match status" value="1"/>
</dbReference>
<keyword evidence="7" id="KW-1185">Reference proteome</keyword>
<dbReference type="InterPro" id="IPR000537">
    <property type="entry name" value="UbiA_prenyltransferase"/>
</dbReference>
<dbReference type="RefSeq" id="WP_020250227.1">
    <property type="nucleotide sequence ID" value="NZ_CP130454.1"/>
</dbReference>
<dbReference type="Gene3D" id="1.10.357.140">
    <property type="entry name" value="UbiA prenyltransferase"/>
    <property type="match status" value="1"/>
</dbReference>
<evidence type="ECO:0000256" key="4">
    <source>
        <dbReference type="ARBA" id="ARBA00023136"/>
    </source>
</evidence>
<feature type="transmembrane region" description="Helical" evidence="5">
    <location>
        <begin position="248"/>
        <end position="266"/>
    </location>
</feature>
<reference evidence="6 7" key="1">
    <citation type="submission" date="2022-08" db="EMBL/GenBank/DDBJ databases">
        <title>Bacterial and archaeal communities from various locations to study Microbial Dark Matter (Phase II).</title>
        <authorList>
            <person name="Stepanauskas R."/>
        </authorList>
    </citation>
    <scope>NUCLEOTIDE SEQUENCE [LARGE SCALE GENOMIC DNA]</scope>
    <source>
        <strain evidence="6 7">PD1</strain>
    </source>
</reference>
<comment type="subcellular location">
    <subcellularLocation>
        <location evidence="1">Membrane</location>
        <topology evidence="1">Multi-pass membrane protein</topology>
    </subcellularLocation>
</comment>
<feature type="transmembrane region" description="Helical" evidence="5">
    <location>
        <begin position="120"/>
        <end position="138"/>
    </location>
</feature>
<keyword evidence="3 5" id="KW-1133">Transmembrane helix</keyword>
<feature type="transmembrane region" description="Helical" evidence="5">
    <location>
        <begin position="44"/>
        <end position="68"/>
    </location>
</feature>
<keyword evidence="2 5" id="KW-0812">Transmembrane</keyword>
<evidence type="ECO:0000256" key="3">
    <source>
        <dbReference type="ARBA" id="ARBA00022989"/>
    </source>
</evidence>
<dbReference type="InterPro" id="IPR044878">
    <property type="entry name" value="UbiA_sf"/>
</dbReference>
<comment type="caution">
    <text evidence="6">The sequence shown here is derived from an EMBL/GenBank/DDBJ whole genome shotgun (WGS) entry which is preliminary data.</text>
</comment>
<evidence type="ECO:0000256" key="1">
    <source>
        <dbReference type="ARBA" id="ARBA00004141"/>
    </source>
</evidence>
<dbReference type="Proteomes" id="UP001204798">
    <property type="component" value="Unassembled WGS sequence"/>
</dbReference>
<dbReference type="NCBIfam" id="NF008977">
    <property type="entry name" value="PRK12324.1-2"/>
    <property type="match status" value="1"/>
</dbReference>
<feature type="transmembrane region" description="Helical" evidence="5">
    <location>
        <begin position="89"/>
        <end position="114"/>
    </location>
</feature>
<evidence type="ECO:0000256" key="5">
    <source>
        <dbReference type="SAM" id="Phobius"/>
    </source>
</evidence>
<gene>
    <name evidence="6" type="ORF">M2350_001608</name>
</gene>
<organism evidence="6 7">
    <name type="scientific">Candidatus Fervidibacter sacchari</name>
    <dbReference type="NCBI Taxonomy" id="1448929"/>
    <lineage>
        <taxon>Bacteria</taxon>
        <taxon>Candidatus Fervidibacterota</taxon>
        <taxon>Candidatus Fervidibacter</taxon>
    </lineage>
</organism>
<protein>
    <submittedName>
        <fullName evidence="6">4-hydroxybenzoate polyprenyltransferase</fullName>
    </submittedName>
</protein>
<accession>A0ABT2EMM0</accession>
<proteinExistence type="predicted"/>
<feature type="transmembrane region" description="Helical" evidence="5">
    <location>
        <begin position="143"/>
        <end position="163"/>
    </location>
</feature>
<dbReference type="Pfam" id="PF01040">
    <property type="entry name" value="UbiA"/>
    <property type="match status" value="1"/>
</dbReference>
<dbReference type="InterPro" id="IPR039653">
    <property type="entry name" value="Prenyltransferase"/>
</dbReference>
<evidence type="ECO:0000313" key="7">
    <source>
        <dbReference type="Proteomes" id="UP001204798"/>
    </source>
</evidence>
<evidence type="ECO:0000256" key="2">
    <source>
        <dbReference type="ARBA" id="ARBA00022692"/>
    </source>
</evidence>
<sequence length="305" mass="33933">MVTKVRDWLALLRPHQWVKNVLIFAGYIFAGNFKLPPPKAITDLTFVLVGFVSFCLLSGAVYAVNDVVDREKDRKHPVKRNRPVASGRVSVREAAALAVSSAVLGLILALLVAWRNEAPLFLLTAISYPIWGALYSFWLKRVIIVDALGVAAGFVLRVVAGCLAIKVDISPWLILCTLLLALFIAFSKRRHELLLMGNNATAVRSVLGEYSPQLLDMFIAVTASMTIMAYSLYTFTAPHILLGDRKEPWLMVTIPFVVYGVLRYLYLAYQTDTAGAPEQMLRDKPFVINLALWALTVLLLGWLAR</sequence>
<dbReference type="PANTHER" id="PTHR11048">
    <property type="entry name" value="PRENYLTRANSFERASES"/>
    <property type="match status" value="1"/>
</dbReference>
<feature type="transmembrane region" description="Helical" evidence="5">
    <location>
        <begin position="214"/>
        <end position="236"/>
    </location>
</feature>
<dbReference type="EMBL" id="JANUCP010000002">
    <property type="protein sequence ID" value="MCS3919208.1"/>
    <property type="molecule type" value="Genomic_DNA"/>
</dbReference>
<evidence type="ECO:0000313" key="6">
    <source>
        <dbReference type="EMBL" id="MCS3919208.1"/>
    </source>
</evidence>
<feature type="transmembrane region" description="Helical" evidence="5">
    <location>
        <begin position="169"/>
        <end position="186"/>
    </location>
</feature>
<feature type="transmembrane region" description="Helical" evidence="5">
    <location>
        <begin position="286"/>
        <end position="304"/>
    </location>
</feature>
<keyword evidence="4 5" id="KW-0472">Membrane</keyword>